<dbReference type="InterPro" id="IPR011013">
    <property type="entry name" value="Gal_mutarotase_sf_dom"/>
</dbReference>
<feature type="domain" description="Glycoside hydrolase family 31 N-terminal" evidence="5">
    <location>
        <begin position="31"/>
        <end position="189"/>
    </location>
</feature>
<dbReference type="HOGENOM" id="CLU_000631_7_3_0"/>
<dbReference type="Pfam" id="PF13802">
    <property type="entry name" value="Gal_mutarotas_2"/>
    <property type="match status" value="1"/>
</dbReference>
<dbReference type="EMBL" id="CP007139">
    <property type="protein sequence ID" value="AIE86018.1"/>
    <property type="molecule type" value="Genomic_DNA"/>
</dbReference>
<dbReference type="KEGG" id="fgi:OP10G_2650"/>
<dbReference type="InterPro" id="IPR013780">
    <property type="entry name" value="Glyco_hydro_b"/>
</dbReference>
<dbReference type="PANTHER" id="PTHR43863:SF2">
    <property type="entry name" value="MALTASE-GLUCOAMYLASE"/>
    <property type="match status" value="1"/>
</dbReference>
<feature type="domain" description="Glycosyl hydrolase family 31 C-terminal" evidence="7">
    <location>
        <begin position="658"/>
        <end position="745"/>
    </location>
</feature>
<feature type="region of interest" description="Disordered" evidence="3">
    <location>
        <begin position="200"/>
        <end position="226"/>
    </location>
</feature>
<evidence type="ECO:0000259" key="5">
    <source>
        <dbReference type="Pfam" id="PF13802"/>
    </source>
</evidence>
<dbReference type="Gene3D" id="2.60.40.1760">
    <property type="entry name" value="glycosyl hydrolase (family 31)"/>
    <property type="match status" value="1"/>
</dbReference>
<evidence type="ECO:0000313" key="9">
    <source>
        <dbReference type="Proteomes" id="UP000027982"/>
    </source>
</evidence>
<dbReference type="CDD" id="cd14752">
    <property type="entry name" value="GH31_N"/>
    <property type="match status" value="1"/>
</dbReference>
<gene>
    <name evidence="8" type="ORF">OP10G_2650</name>
</gene>
<dbReference type="GO" id="GO:0005975">
    <property type="term" value="P:carbohydrate metabolic process"/>
    <property type="evidence" value="ECO:0007669"/>
    <property type="project" value="InterPro"/>
</dbReference>
<dbReference type="InterPro" id="IPR025887">
    <property type="entry name" value="Glyco_hydro_31_N_dom"/>
</dbReference>
<dbReference type="InterPro" id="IPR051816">
    <property type="entry name" value="Glycosyl_Hydrolase_31"/>
</dbReference>
<dbReference type="Gene3D" id="3.20.20.80">
    <property type="entry name" value="Glycosidases"/>
    <property type="match status" value="1"/>
</dbReference>
<dbReference type="Gene3D" id="2.60.40.1180">
    <property type="entry name" value="Golgi alpha-mannosidase II"/>
    <property type="match status" value="2"/>
</dbReference>
<dbReference type="AlphaFoldDB" id="A0A068NR54"/>
<dbReference type="Pfam" id="PF21365">
    <property type="entry name" value="Glyco_hydro_31_3rd"/>
    <property type="match status" value="1"/>
</dbReference>
<evidence type="ECO:0000256" key="1">
    <source>
        <dbReference type="ARBA" id="ARBA00007806"/>
    </source>
</evidence>
<dbReference type="Proteomes" id="UP000027982">
    <property type="component" value="Chromosome"/>
</dbReference>
<keyword evidence="2 8" id="KW-0378">Hydrolase</keyword>
<proteinExistence type="inferred from homology"/>
<evidence type="ECO:0000259" key="7">
    <source>
        <dbReference type="Pfam" id="PF21365"/>
    </source>
</evidence>
<dbReference type="CDD" id="cd06591">
    <property type="entry name" value="GH31_xylosidase_XylS"/>
    <property type="match status" value="1"/>
</dbReference>
<accession>A0A068NR54</accession>
<feature type="domain" description="Glycoside hydrolase family 31 TIM barrel" evidence="4">
    <location>
        <begin position="342"/>
        <end position="648"/>
    </location>
</feature>
<dbReference type="InterPro" id="IPR048395">
    <property type="entry name" value="Glyco_hydro_31_C"/>
</dbReference>
<name>A0A068NR54_FIMGI</name>
<dbReference type="OrthoDB" id="176168at2"/>
<feature type="domain" description="DUF5110" evidence="6">
    <location>
        <begin position="761"/>
        <end position="826"/>
    </location>
</feature>
<dbReference type="GO" id="GO:0030246">
    <property type="term" value="F:carbohydrate binding"/>
    <property type="evidence" value="ECO:0007669"/>
    <property type="project" value="InterPro"/>
</dbReference>
<dbReference type="GO" id="GO:0004553">
    <property type="term" value="F:hydrolase activity, hydrolyzing O-glycosyl compounds"/>
    <property type="evidence" value="ECO:0007669"/>
    <property type="project" value="InterPro"/>
</dbReference>
<dbReference type="InterPro" id="IPR017853">
    <property type="entry name" value="GH"/>
</dbReference>
<dbReference type="Pfam" id="PF01055">
    <property type="entry name" value="Glyco_hydro_31_2nd"/>
    <property type="match status" value="1"/>
</dbReference>
<sequence length="856" mass="95076">MLILGLAMLQAVFQIERQEGSVAVQLGSQRLVIEPLTPSAIHIQVVPNGEAIPPSLVRLPVGKPPIFTVRKSANEIQVATKLMRVVLNRKSGALEFRTSGNRPFLTERAGTRLLQPATVGGVPLYKVGQTFESPPHERLFGLGQFQNGLWNWRGLPLELRQMNSQISVPVLFSSRNFGLLWENASRTDFNPAETAILLEGERQEQKGPTATEQIRRQGNPPSAAGRLVGTFTPPKTGAYAFAVRGGDRRGELTLELDGKPLNSLVNFWTTSGIEAKSVLSGGKPVTLSVRGGGKGIKLFARAIDDSTTFRSDYGHAVDYTVFHGAKPEDAIAAYREVTGKAPMFPKWAYGFWQCRERYASQKELVDTAAEFRRRQIPMDLIVQDWQYWGPHGWGSYEWDEAHYPDPKEMIDQLHKLGTRFMISVWCNPSGRAQAELKANHDWVNGWLDVFSNSGRSTRWKYIDQAFFSKGADAWWGDATEPGDPGTDWLGTTTSAGPGDVITSAYPLMASRGLYEGQRSASKDKRVCILTRSAFPGIQRYASASWSGDINSTWDAFRRQVPAGLNFSLTGIPYWTTDTGGFFRPRDQYASPDFNELLSRWFAWSAFCPILRIHGYQSHTEFWNYLPETQRVLLGFDELRYRMLPYNYSVAWQVWKNDESIMRPLGLAFPQDPRSWDEGASYLFGPSLLVSPVTEPGASTWRVYLPACPGGWINFWTGKRSHGGQDVQVASPVDMIPLFVKAGSILPLGPVIQSTGMASESPLELRVYPGANGAFTLYDDAGDGYGYESGAHSEIPITWREASHTLTLGARKGTFFGMKRTIKLRVVMASEANAIGPRESTGGKTVNYSGQPLILKL</sequence>
<dbReference type="Pfam" id="PF17137">
    <property type="entry name" value="DUF5110"/>
    <property type="match status" value="1"/>
</dbReference>
<dbReference type="InterPro" id="IPR000322">
    <property type="entry name" value="Glyco_hydro_31_TIM"/>
</dbReference>
<organism evidence="8 9">
    <name type="scientific">Fimbriimonas ginsengisoli Gsoil 348</name>
    <dbReference type="NCBI Taxonomy" id="661478"/>
    <lineage>
        <taxon>Bacteria</taxon>
        <taxon>Bacillati</taxon>
        <taxon>Armatimonadota</taxon>
        <taxon>Fimbriimonadia</taxon>
        <taxon>Fimbriimonadales</taxon>
        <taxon>Fimbriimonadaceae</taxon>
        <taxon>Fimbriimonas</taxon>
    </lineage>
</organism>
<keyword evidence="9" id="KW-1185">Reference proteome</keyword>
<dbReference type="SUPFAM" id="SSF51445">
    <property type="entry name" value="(Trans)glycosidases"/>
    <property type="match status" value="1"/>
</dbReference>
<protein>
    <submittedName>
        <fullName evidence="8">Glycoside hydrolase family 31</fullName>
    </submittedName>
</protein>
<evidence type="ECO:0000256" key="3">
    <source>
        <dbReference type="SAM" id="MobiDB-lite"/>
    </source>
</evidence>
<evidence type="ECO:0000259" key="6">
    <source>
        <dbReference type="Pfam" id="PF17137"/>
    </source>
</evidence>
<dbReference type="PANTHER" id="PTHR43863">
    <property type="entry name" value="HYDROLASE, PUTATIVE (AFU_ORTHOLOGUE AFUA_1G03140)-RELATED"/>
    <property type="match status" value="1"/>
</dbReference>
<dbReference type="SUPFAM" id="SSF74650">
    <property type="entry name" value="Galactose mutarotase-like"/>
    <property type="match status" value="1"/>
</dbReference>
<keyword evidence="2" id="KW-0326">Glycosidase</keyword>
<dbReference type="InterPro" id="IPR033403">
    <property type="entry name" value="DUF5110"/>
</dbReference>
<dbReference type="eggNOG" id="COG1501">
    <property type="taxonomic scope" value="Bacteria"/>
</dbReference>
<evidence type="ECO:0000313" key="8">
    <source>
        <dbReference type="EMBL" id="AIE86018.1"/>
    </source>
</evidence>
<comment type="similarity">
    <text evidence="1 2">Belongs to the glycosyl hydrolase 31 family.</text>
</comment>
<reference evidence="8 9" key="1">
    <citation type="journal article" date="2014" name="PLoS ONE">
        <title>The first complete genome sequence of the class fimbriimonadia in the phylum armatimonadetes.</title>
        <authorList>
            <person name="Hu Z.Y."/>
            <person name="Wang Y.Z."/>
            <person name="Im W.T."/>
            <person name="Wang S.Y."/>
            <person name="Zhao G.P."/>
            <person name="Zheng H.J."/>
            <person name="Quan Z.X."/>
        </authorList>
    </citation>
    <scope>NUCLEOTIDE SEQUENCE [LARGE SCALE GENOMIC DNA]</scope>
    <source>
        <strain evidence="8">Gsoil 348</strain>
    </source>
</reference>
<evidence type="ECO:0000256" key="2">
    <source>
        <dbReference type="RuleBase" id="RU361185"/>
    </source>
</evidence>
<dbReference type="SUPFAM" id="SSF51011">
    <property type="entry name" value="Glycosyl hydrolase domain"/>
    <property type="match status" value="1"/>
</dbReference>
<dbReference type="STRING" id="661478.OP10G_2650"/>
<evidence type="ECO:0000259" key="4">
    <source>
        <dbReference type="Pfam" id="PF01055"/>
    </source>
</evidence>